<protein>
    <submittedName>
        <fullName evidence="2">Uncharacterized protein</fullName>
    </submittedName>
</protein>
<accession>A0A2H3ARU3</accession>
<gene>
    <name evidence="2" type="ORF">ARMSODRAFT_1026726</name>
</gene>
<dbReference type="AlphaFoldDB" id="A0A2H3ARU3"/>
<evidence type="ECO:0000313" key="3">
    <source>
        <dbReference type="Proteomes" id="UP000218334"/>
    </source>
</evidence>
<feature type="region of interest" description="Disordered" evidence="1">
    <location>
        <begin position="1"/>
        <end position="24"/>
    </location>
</feature>
<keyword evidence="3" id="KW-1185">Reference proteome</keyword>
<feature type="region of interest" description="Disordered" evidence="1">
    <location>
        <begin position="198"/>
        <end position="222"/>
    </location>
</feature>
<dbReference type="Proteomes" id="UP000218334">
    <property type="component" value="Unassembled WGS sequence"/>
</dbReference>
<feature type="compositionally biased region" description="Acidic residues" evidence="1">
    <location>
        <begin position="200"/>
        <end position="222"/>
    </location>
</feature>
<evidence type="ECO:0000256" key="1">
    <source>
        <dbReference type="SAM" id="MobiDB-lite"/>
    </source>
</evidence>
<reference evidence="3" key="1">
    <citation type="journal article" date="2017" name="Nat. Ecol. Evol.">
        <title>Genome expansion and lineage-specific genetic innovations in the forest pathogenic fungi Armillaria.</title>
        <authorList>
            <person name="Sipos G."/>
            <person name="Prasanna A.N."/>
            <person name="Walter M.C."/>
            <person name="O'Connor E."/>
            <person name="Balint B."/>
            <person name="Krizsan K."/>
            <person name="Kiss B."/>
            <person name="Hess J."/>
            <person name="Varga T."/>
            <person name="Slot J."/>
            <person name="Riley R."/>
            <person name="Boka B."/>
            <person name="Rigling D."/>
            <person name="Barry K."/>
            <person name="Lee J."/>
            <person name="Mihaltcheva S."/>
            <person name="LaButti K."/>
            <person name="Lipzen A."/>
            <person name="Waldron R."/>
            <person name="Moloney N.M."/>
            <person name="Sperisen C."/>
            <person name="Kredics L."/>
            <person name="Vagvoelgyi C."/>
            <person name="Patrignani A."/>
            <person name="Fitzpatrick D."/>
            <person name="Nagy I."/>
            <person name="Doyle S."/>
            <person name="Anderson J.B."/>
            <person name="Grigoriev I.V."/>
            <person name="Gueldener U."/>
            <person name="Muensterkoetter M."/>
            <person name="Nagy L.G."/>
        </authorList>
    </citation>
    <scope>NUCLEOTIDE SEQUENCE [LARGE SCALE GENOMIC DNA]</scope>
    <source>
        <strain evidence="3">28-4</strain>
    </source>
</reference>
<organism evidence="2 3">
    <name type="scientific">Armillaria solidipes</name>
    <dbReference type="NCBI Taxonomy" id="1076256"/>
    <lineage>
        <taxon>Eukaryota</taxon>
        <taxon>Fungi</taxon>
        <taxon>Dikarya</taxon>
        <taxon>Basidiomycota</taxon>
        <taxon>Agaricomycotina</taxon>
        <taxon>Agaricomycetes</taxon>
        <taxon>Agaricomycetidae</taxon>
        <taxon>Agaricales</taxon>
        <taxon>Marasmiineae</taxon>
        <taxon>Physalacriaceae</taxon>
        <taxon>Armillaria</taxon>
    </lineage>
</organism>
<proteinExistence type="predicted"/>
<name>A0A2H3ARU3_9AGAR</name>
<evidence type="ECO:0000313" key="2">
    <source>
        <dbReference type="EMBL" id="PBK60330.1"/>
    </source>
</evidence>
<sequence>MSRTSVSVQSDDADSTPSEVNVDNSYKIDMDNSYEVADDALSDVTGDGGRCTSSKRSIRSISVASQPHFIHKDTMLTLAIPSLSIQNLPFSHVPPRSITLSVGDTAPIQCPMFNEMPPYIPSGQVDAMEPATYPGDTSNRWFLSLSDIDFIDLSTRRQVNDGNTTVPPASALFSHHGVSFLSHLGGVSEGSLSHCASGCEFDDDDGSEIDEDDGSEVNDESGDSEMIKYSCFLEGLSDESQINLSPQALSIFHEVDDEDFTGVYADKEESSPSSAYTPFKELDDEGSEIDMSNCTEADEISSKQWGRTVLLDLVKISQKVHENF</sequence>
<dbReference type="EMBL" id="KZ293489">
    <property type="protein sequence ID" value="PBK60330.1"/>
    <property type="molecule type" value="Genomic_DNA"/>
</dbReference>